<dbReference type="RefSeq" id="WP_286354965.1">
    <property type="nucleotide sequence ID" value="NZ_AP027079.1"/>
</dbReference>
<dbReference type="Proteomes" id="UP001242010">
    <property type="component" value="Chromosome"/>
</dbReference>
<dbReference type="Gene3D" id="2.60.40.1190">
    <property type="match status" value="1"/>
</dbReference>
<gene>
    <name evidence="2" type="ORF">GETHOR_04430</name>
</gene>
<protein>
    <recommendedName>
        <fullName evidence="1">DUF5916 domain-containing protein</fullName>
    </recommendedName>
</protein>
<evidence type="ECO:0000313" key="2">
    <source>
        <dbReference type="EMBL" id="BDU68342.1"/>
    </source>
</evidence>
<dbReference type="Pfam" id="PF19313">
    <property type="entry name" value="DUF5916"/>
    <property type="match status" value="1"/>
</dbReference>
<dbReference type="EMBL" id="AP027079">
    <property type="protein sequence ID" value="BDU68342.1"/>
    <property type="molecule type" value="Genomic_DNA"/>
</dbReference>
<organism evidence="2 3">
    <name type="scientific">Geothrix oryzae</name>
    <dbReference type="NCBI Taxonomy" id="2927975"/>
    <lineage>
        <taxon>Bacteria</taxon>
        <taxon>Pseudomonadati</taxon>
        <taxon>Acidobacteriota</taxon>
        <taxon>Holophagae</taxon>
        <taxon>Holophagales</taxon>
        <taxon>Holophagaceae</taxon>
        <taxon>Geothrix</taxon>
    </lineage>
</organism>
<feature type="domain" description="DUF5916" evidence="1">
    <location>
        <begin position="231"/>
        <end position="326"/>
    </location>
</feature>
<reference evidence="3" key="1">
    <citation type="journal article" date="2023" name="Int. J. Syst. Evol. Microbiol.">
        <title>Mesoterricola silvestris gen. nov., sp. nov., Mesoterricola sediminis sp. nov., Geothrix oryzae sp. nov., Geothrix edaphica sp. nov., Geothrix rubra sp. nov., and Geothrix limicola sp. nov., six novel members of Acidobacteriota isolated from soils.</title>
        <authorList>
            <person name="Itoh H."/>
            <person name="Sugisawa Y."/>
            <person name="Mise K."/>
            <person name="Xu Z."/>
            <person name="Kuniyasu M."/>
            <person name="Ushijima N."/>
            <person name="Kawano K."/>
            <person name="Kobayashi E."/>
            <person name="Shiratori Y."/>
            <person name="Masuda Y."/>
            <person name="Senoo K."/>
        </authorList>
    </citation>
    <scope>NUCLEOTIDE SEQUENCE [LARGE SCALE GENOMIC DNA]</scope>
    <source>
        <strain evidence="3">Red222</strain>
    </source>
</reference>
<keyword evidence="3" id="KW-1185">Reference proteome</keyword>
<evidence type="ECO:0000313" key="3">
    <source>
        <dbReference type="Proteomes" id="UP001242010"/>
    </source>
</evidence>
<evidence type="ECO:0000259" key="1">
    <source>
        <dbReference type="Pfam" id="PF19313"/>
    </source>
</evidence>
<name>A0ABM8DN47_9BACT</name>
<dbReference type="InterPro" id="IPR045670">
    <property type="entry name" value="DUF5916"/>
</dbReference>
<proteinExistence type="predicted"/>
<accession>A0ABM8DN47</accession>
<sequence>MRVPALPLLCLPILASQAPNPPHLAIPRLAQAPSMARDADLSTWKEALVLTEFGMIMPDDKGENRWPTIVHVGWGPDALYVAVEAKDPEPAKIHAARHMRDTNNGDFDFVGVDLDPSGKGQSIARFFVTPLGGQIDEIMTDSTGENASYDCLWDSTGVLTPDGYVVKMRIPYSSLRRRPGDWAFRILRIIPRERRYGISWPRMSKDVQCDICQMARVSGAPVDKPGSPFLLIPFATHARTQSLETDPAARPESKTRLGMDLRYATTALTFEGTYRPDFATADADVDPLQINSRFRVFYPERRPFFLEGMDLLSPPSAQRQFFSRSIQSPLYGLKVSGQDSLASWTVLHAKDEDGGLMLSANGARGVDGLPTRDTAAALRLQLDGRGSGLSFLGTDKRLQGGPDAAGGLIGGQSGGIYLDQYLGSEFHVIGSAMSATSRLPQADGGLLSQRGTSTSAELDWNTRHWFASAVNQTTSPGLVLVSGFTDLRGYRQQTGSFGWQGTWNGGRFSQANASLRGRRLTWWNGNPFDRAVGLSAYVETANRWAWSVDWDIAGRTWADDEVTSNATRNINMALSWKKLSWAQLLARVIEGRTIDLATGAPARIHTTSFSSHGAVGDVCYDLTAQRTELSRESDDLRLVRARKLTTTATYQMPRFFYLKAQAFVVRYDGSEIDGVDKFLKAFLGWQPNAFTNAYVGWSGQRRRDPLAILPTERMVERGLFAKLAWAMQF</sequence>
<dbReference type="SUPFAM" id="SSF49344">
    <property type="entry name" value="CBD9-like"/>
    <property type="match status" value="1"/>
</dbReference>